<dbReference type="AlphaFoldDB" id="A0A382VR29"/>
<sequence>MAYMIPGVTSDRQPWEIAIAAVGADPTRHAPVK</sequence>
<reference evidence="1" key="1">
    <citation type="submission" date="2018-05" db="EMBL/GenBank/DDBJ databases">
        <authorList>
            <person name="Lanie J.A."/>
            <person name="Ng W.-L."/>
            <person name="Kazmierczak K.M."/>
            <person name="Andrzejewski T.M."/>
            <person name="Davidsen T.M."/>
            <person name="Wayne K.J."/>
            <person name="Tettelin H."/>
            <person name="Glass J.I."/>
            <person name="Rusch D."/>
            <person name="Podicherti R."/>
            <person name="Tsui H.-C.T."/>
            <person name="Winkler M.E."/>
        </authorList>
    </citation>
    <scope>NUCLEOTIDE SEQUENCE</scope>
</reference>
<proteinExistence type="predicted"/>
<name>A0A382VR29_9ZZZZ</name>
<dbReference type="EMBL" id="UINC01154006">
    <property type="protein sequence ID" value="SVD49036.1"/>
    <property type="molecule type" value="Genomic_DNA"/>
</dbReference>
<gene>
    <name evidence="1" type="ORF">METZ01_LOCUS401890</name>
</gene>
<protein>
    <submittedName>
        <fullName evidence="1">Uncharacterized protein</fullName>
    </submittedName>
</protein>
<organism evidence="1">
    <name type="scientific">marine metagenome</name>
    <dbReference type="NCBI Taxonomy" id="408172"/>
    <lineage>
        <taxon>unclassified sequences</taxon>
        <taxon>metagenomes</taxon>
        <taxon>ecological metagenomes</taxon>
    </lineage>
</organism>
<accession>A0A382VR29</accession>
<evidence type="ECO:0000313" key="1">
    <source>
        <dbReference type="EMBL" id="SVD49036.1"/>
    </source>
</evidence>